<dbReference type="OrthoDB" id="111691at2"/>
<feature type="transmembrane region" description="Helical" evidence="1">
    <location>
        <begin position="339"/>
        <end position="360"/>
    </location>
</feature>
<gene>
    <name evidence="2" type="ORF">SAMN04488522_103657</name>
</gene>
<proteinExistence type="predicted"/>
<accession>A0A1M5EI13</accession>
<dbReference type="InterPro" id="IPR005625">
    <property type="entry name" value="PepSY-ass_TM"/>
</dbReference>
<evidence type="ECO:0000313" key="3">
    <source>
        <dbReference type="Proteomes" id="UP000184287"/>
    </source>
</evidence>
<dbReference type="PANTHER" id="PTHR34219">
    <property type="entry name" value="IRON-REGULATED INNER MEMBRANE PROTEIN-RELATED"/>
    <property type="match status" value="1"/>
</dbReference>
<dbReference type="EMBL" id="FQUQ01000003">
    <property type="protein sequence ID" value="SHF78764.1"/>
    <property type="molecule type" value="Genomic_DNA"/>
</dbReference>
<evidence type="ECO:0000256" key="1">
    <source>
        <dbReference type="SAM" id="Phobius"/>
    </source>
</evidence>
<dbReference type="RefSeq" id="WP_073232407.1">
    <property type="nucleotide sequence ID" value="NZ_FQUQ01000003.1"/>
</dbReference>
<dbReference type="AlphaFoldDB" id="A0A1M5EI13"/>
<dbReference type="PANTHER" id="PTHR34219:SF3">
    <property type="entry name" value="BLL7967 PROTEIN"/>
    <property type="match status" value="1"/>
</dbReference>
<dbReference type="PROSITE" id="PS51257">
    <property type="entry name" value="PROKAR_LIPOPROTEIN"/>
    <property type="match status" value="1"/>
</dbReference>
<feature type="transmembrane region" description="Helical" evidence="1">
    <location>
        <begin position="12"/>
        <end position="36"/>
    </location>
</feature>
<protein>
    <submittedName>
        <fullName evidence="2">Uncharacterized iron-regulated membrane protein</fullName>
    </submittedName>
</protein>
<organism evidence="2 3">
    <name type="scientific">Pedobacter caeni</name>
    <dbReference type="NCBI Taxonomy" id="288992"/>
    <lineage>
        <taxon>Bacteria</taxon>
        <taxon>Pseudomonadati</taxon>
        <taxon>Bacteroidota</taxon>
        <taxon>Sphingobacteriia</taxon>
        <taxon>Sphingobacteriales</taxon>
        <taxon>Sphingobacteriaceae</taxon>
        <taxon>Pedobacter</taxon>
    </lineage>
</organism>
<dbReference type="Pfam" id="PF03929">
    <property type="entry name" value="PepSY_TM"/>
    <property type="match status" value="1"/>
</dbReference>
<keyword evidence="1" id="KW-0472">Membrane</keyword>
<reference evidence="3" key="1">
    <citation type="submission" date="2016-11" db="EMBL/GenBank/DDBJ databases">
        <authorList>
            <person name="Varghese N."/>
            <person name="Submissions S."/>
        </authorList>
    </citation>
    <scope>NUCLEOTIDE SEQUENCE [LARGE SCALE GENOMIC DNA]</scope>
    <source>
        <strain evidence="3">DSM 16990</strain>
    </source>
</reference>
<dbReference type="Proteomes" id="UP000184287">
    <property type="component" value="Unassembled WGS sequence"/>
</dbReference>
<keyword evidence="1" id="KW-1133">Transmembrane helix</keyword>
<name>A0A1M5EI13_9SPHI</name>
<keyword evidence="3" id="KW-1185">Reference proteome</keyword>
<dbReference type="STRING" id="288992.SAMN04488522_103657"/>
<feature type="transmembrane region" description="Helical" evidence="1">
    <location>
        <begin position="139"/>
        <end position="159"/>
    </location>
</feature>
<evidence type="ECO:0000313" key="2">
    <source>
        <dbReference type="EMBL" id="SHF78764.1"/>
    </source>
</evidence>
<sequence length="381" mass="43573">MKSKLSAINAWLHLWLGLASGIVVVILSITGCVLVFEQEIKSLAYPWLHAERPKDAKILAPSVLHRAVEQALPGKHVESVWYHGENRTAHFTVHESDSMVYVNPYTAEVIAMVDHEDFFHFMDEGHRHLWIEGKLGRQIVGWSTFVFFLLLISGMILWWPKKWTKSTRDQSFKIKWKARFKRVNYDLHNVLGFYSLLLAVLMAVTGLVMSFSWFGKGVYWLTGGENGSRPRRQKVEVSGPSVNTSLQNADLIYHKVVNEIAMYNKDQVIIHFAEKPDEAIYACTDMTMGFWRDLNFDPLTLELLPNSTKRLGDMKFPDQVRKLNYAIHVGAIGGLTTKILYFLASLICASLPITGFYIWWGKRKKSKSKNKARPKEALATV</sequence>
<keyword evidence="1" id="KW-0812">Transmembrane</keyword>
<feature type="transmembrane region" description="Helical" evidence="1">
    <location>
        <begin position="191"/>
        <end position="214"/>
    </location>
</feature>